<dbReference type="SUPFAM" id="SSF55594">
    <property type="entry name" value="HPr-like"/>
    <property type="match status" value="1"/>
</dbReference>
<dbReference type="Pfam" id="PF00381">
    <property type="entry name" value="PTS-HPr"/>
    <property type="match status" value="1"/>
</dbReference>
<dbReference type="PROSITE" id="PS51350">
    <property type="entry name" value="PTS_HPR_DOM"/>
    <property type="match status" value="1"/>
</dbReference>
<dbReference type="KEGG" id="tpd:Teth39_0540"/>
<evidence type="ECO:0000313" key="3">
    <source>
        <dbReference type="Proteomes" id="UP000002156"/>
    </source>
</evidence>
<organism evidence="2 3">
    <name type="scientific">Thermoanaerobacter pseudethanolicus (strain ATCC 33223 / 39E)</name>
    <name type="common">Clostridium thermohydrosulfuricum</name>
    <dbReference type="NCBI Taxonomy" id="340099"/>
    <lineage>
        <taxon>Bacteria</taxon>
        <taxon>Bacillati</taxon>
        <taxon>Bacillota</taxon>
        <taxon>Clostridia</taxon>
        <taxon>Thermoanaerobacterales</taxon>
        <taxon>Thermoanaerobacteraceae</taxon>
        <taxon>Thermoanaerobacter</taxon>
    </lineage>
</organism>
<dbReference type="eggNOG" id="COG1925">
    <property type="taxonomic scope" value="Bacteria"/>
</dbReference>
<dbReference type="Gene3D" id="3.30.1340.10">
    <property type="entry name" value="HPr-like"/>
    <property type="match status" value="1"/>
</dbReference>
<proteinExistence type="predicted"/>
<evidence type="ECO:0000313" key="2">
    <source>
        <dbReference type="EMBL" id="ABY94205.1"/>
    </source>
</evidence>
<sequence length="101" mass="11651">MEGRREILRTPVSIHSQIAAHIVQKVSHISRQNNVSIFLRKINDNRLIPANSMLSMVTFFASRGEEIEVVVEGANVDNAIKEFKGFFLQRVRERKGRKNYL</sequence>
<gene>
    <name evidence="2" type="ordered locus">Teth39_0540</name>
</gene>
<reference evidence="3" key="1">
    <citation type="submission" date="2008-01" db="EMBL/GenBank/DDBJ databases">
        <title>Complete sequence of Thermoanaerobacter pseudethanolicus 39E.</title>
        <authorList>
            <person name="Copeland A."/>
            <person name="Lucas S."/>
            <person name="Lapidus A."/>
            <person name="Barry K."/>
            <person name="Glavina del Rio T."/>
            <person name="Dalin E."/>
            <person name="Tice H."/>
            <person name="Pitluck S."/>
            <person name="Bruce D."/>
            <person name="Goodwin L."/>
            <person name="Saunders E."/>
            <person name="Brettin T."/>
            <person name="Detter J.C."/>
            <person name="Han C."/>
            <person name="Schmutz J."/>
            <person name="Larimer F."/>
            <person name="Land M."/>
            <person name="Hauser L."/>
            <person name="Kyrpides N."/>
            <person name="Lykidis A."/>
            <person name="Hemme C."/>
            <person name="Fields M.W."/>
            <person name="He Z."/>
            <person name="Zhou J."/>
            <person name="Richardson P."/>
        </authorList>
    </citation>
    <scope>NUCLEOTIDE SEQUENCE [LARGE SCALE GENOMIC DNA]</scope>
    <source>
        <strain evidence="3">ATCC 33223 / DSM 2355 / 39E</strain>
    </source>
</reference>
<keyword evidence="2" id="KW-0808">Transferase</keyword>
<dbReference type="AlphaFoldDB" id="B0K758"/>
<name>B0K758_THEP3</name>
<dbReference type="EMBL" id="CP000924">
    <property type="protein sequence ID" value="ABY94205.1"/>
    <property type="molecule type" value="Genomic_DNA"/>
</dbReference>
<keyword evidence="3" id="KW-1185">Reference proteome</keyword>
<feature type="domain" description="HPr" evidence="1">
    <location>
        <begin position="1"/>
        <end position="101"/>
    </location>
</feature>
<protein>
    <submittedName>
        <fullName evidence="2">Phosphotransferase system, phosphocarrier protein HPr</fullName>
    </submittedName>
</protein>
<accession>B0K758</accession>
<dbReference type="Proteomes" id="UP000002156">
    <property type="component" value="Chromosome"/>
</dbReference>
<evidence type="ECO:0000259" key="1">
    <source>
        <dbReference type="PROSITE" id="PS51350"/>
    </source>
</evidence>
<dbReference type="GO" id="GO:0016740">
    <property type="term" value="F:transferase activity"/>
    <property type="evidence" value="ECO:0007669"/>
    <property type="project" value="UniProtKB-KW"/>
</dbReference>
<dbReference type="InterPro" id="IPR000032">
    <property type="entry name" value="HPr-like"/>
</dbReference>
<dbReference type="HOGENOM" id="CLU_2290366_0_0_9"/>
<dbReference type="InterPro" id="IPR035895">
    <property type="entry name" value="HPr-like_sf"/>
</dbReference>
<dbReference type="STRING" id="340099.Teth39_0540"/>